<protein>
    <submittedName>
        <fullName evidence="1 2">Uncharacterized protein</fullName>
    </submittedName>
</protein>
<accession>A0A072UF69</accession>
<evidence type="ECO:0000313" key="2">
    <source>
        <dbReference type="EnsemblPlants" id="KEH28096"/>
    </source>
</evidence>
<evidence type="ECO:0000313" key="3">
    <source>
        <dbReference type="Proteomes" id="UP000002051"/>
    </source>
</evidence>
<dbReference type="AlphaFoldDB" id="A0A072UF69"/>
<dbReference type="Proteomes" id="UP000002051">
    <property type="component" value="Chromosome 5"/>
</dbReference>
<name>A0A072UF69_MEDTR</name>
<gene>
    <name evidence="1" type="ordered locus">MTR_5g464750</name>
</gene>
<dbReference type="EMBL" id="CM001221">
    <property type="protein sequence ID" value="KEH28096.1"/>
    <property type="molecule type" value="Genomic_DNA"/>
</dbReference>
<reference evidence="2" key="3">
    <citation type="submission" date="2015-04" db="UniProtKB">
        <authorList>
            <consortium name="EnsemblPlants"/>
        </authorList>
    </citation>
    <scope>IDENTIFICATION</scope>
    <source>
        <strain evidence="2">cv. Jemalong A17</strain>
    </source>
</reference>
<reference evidence="1 3" key="2">
    <citation type="journal article" date="2014" name="BMC Genomics">
        <title>An improved genome release (version Mt4.0) for the model legume Medicago truncatula.</title>
        <authorList>
            <person name="Tang H."/>
            <person name="Krishnakumar V."/>
            <person name="Bidwell S."/>
            <person name="Rosen B."/>
            <person name="Chan A."/>
            <person name="Zhou S."/>
            <person name="Gentzbittel L."/>
            <person name="Childs K.L."/>
            <person name="Yandell M."/>
            <person name="Gundlach H."/>
            <person name="Mayer K.F."/>
            <person name="Schwartz D.C."/>
            <person name="Town C.D."/>
        </authorList>
    </citation>
    <scope>GENOME REANNOTATION</scope>
    <source>
        <strain evidence="1">A17</strain>
        <strain evidence="2 3">cv. Jemalong A17</strain>
    </source>
</reference>
<keyword evidence="3" id="KW-1185">Reference proteome</keyword>
<proteinExistence type="predicted"/>
<organism evidence="1 3">
    <name type="scientific">Medicago truncatula</name>
    <name type="common">Barrel medic</name>
    <name type="synonym">Medicago tribuloides</name>
    <dbReference type="NCBI Taxonomy" id="3880"/>
    <lineage>
        <taxon>Eukaryota</taxon>
        <taxon>Viridiplantae</taxon>
        <taxon>Streptophyta</taxon>
        <taxon>Embryophyta</taxon>
        <taxon>Tracheophyta</taxon>
        <taxon>Spermatophyta</taxon>
        <taxon>Magnoliopsida</taxon>
        <taxon>eudicotyledons</taxon>
        <taxon>Gunneridae</taxon>
        <taxon>Pentapetalae</taxon>
        <taxon>rosids</taxon>
        <taxon>fabids</taxon>
        <taxon>Fabales</taxon>
        <taxon>Fabaceae</taxon>
        <taxon>Papilionoideae</taxon>
        <taxon>50 kb inversion clade</taxon>
        <taxon>NPAAA clade</taxon>
        <taxon>Hologalegina</taxon>
        <taxon>IRL clade</taxon>
        <taxon>Trifolieae</taxon>
        <taxon>Medicago</taxon>
    </lineage>
</organism>
<evidence type="ECO:0000313" key="1">
    <source>
        <dbReference type="EMBL" id="KEH28096.1"/>
    </source>
</evidence>
<dbReference type="HOGENOM" id="CLU_3090275_0_0_1"/>
<dbReference type="EnsemblPlants" id="KEH28096">
    <property type="protein sequence ID" value="KEH28096"/>
    <property type="gene ID" value="MTR_5g464750"/>
</dbReference>
<sequence length="52" mass="5824">MSLNDEILDFEGRSPVEQQQKLLGHGGAWGTVHIKARTNPQARETPHSYPKP</sequence>
<reference evidence="1 3" key="1">
    <citation type="journal article" date="2011" name="Nature">
        <title>The Medicago genome provides insight into the evolution of rhizobial symbioses.</title>
        <authorList>
            <person name="Young N.D."/>
            <person name="Debelle F."/>
            <person name="Oldroyd G.E."/>
            <person name="Geurts R."/>
            <person name="Cannon S.B."/>
            <person name="Udvardi M.K."/>
            <person name="Benedito V.A."/>
            <person name="Mayer K.F."/>
            <person name="Gouzy J."/>
            <person name="Schoof H."/>
            <person name="Van de Peer Y."/>
            <person name="Proost S."/>
            <person name="Cook D.R."/>
            <person name="Meyers B.C."/>
            <person name="Spannagl M."/>
            <person name="Cheung F."/>
            <person name="De Mita S."/>
            <person name="Krishnakumar V."/>
            <person name="Gundlach H."/>
            <person name="Zhou S."/>
            <person name="Mudge J."/>
            <person name="Bharti A.K."/>
            <person name="Murray J.D."/>
            <person name="Naoumkina M.A."/>
            <person name="Rosen B."/>
            <person name="Silverstein K.A."/>
            <person name="Tang H."/>
            <person name="Rombauts S."/>
            <person name="Zhao P.X."/>
            <person name="Zhou P."/>
            <person name="Barbe V."/>
            <person name="Bardou P."/>
            <person name="Bechner M."/>
            <person name="Bellec A."/>
            <person name="Berger A."/>
            <person name="Berges H."/>
            <person name="Bidwell S."/>
            <person name="Bisseling T."/>
            <person name="Choisne N."/>
            <person name="Couloux A."/>
            <person name="Denny R."/>
            <person name="Deshpande S."/>
            <person name="Dai X."/>
            <person name="Doyle J.J."/>
            <person name="Dudez A.M."/>
            <person name="Farmer A.D."/>
            <person name="Fouteau S."/>
            <person name="Franken C."/>
            <person name="Gibelin C."/>
            <person name="Gish J."/>
            <person name="Goldstein S."/>
            <person name="Gonzalez A.J."/>
            <person name="Green P.J."/>
            <person name="Hallab A."/>
            <person name="Hartog M."/>
            <person name="Hua A."/>
            <person name="Humphray S.J."/>
            <person name="Jeong D.H."/>
            <person name="Jing Y."/>
            <person name="Jocker A."/>
            <person name="Kenton S.M."/>
            <person name="Kim D.J."/>
            <person name="Klee K."/>
            <person name="Lai H."/>
            <person name="Lang C."/>
            <person name="Lin S."/>
            <person name="Macmil S.L."/>
            <person name="Magdelenat G."/>
            <person name="Matthews L."/>
            <person name="McCorrison J."/>
            <person name="Monaghan E.L."/>
            <person name="Mun J.H."/>
            <person name="Najar F.Z."/>
            <person name="Nicholson C."/>
            <person name="Noirot C."/>
            <person name="O'Bleness M."/>
            <person name="Paule C.R."/>
            <person name="Poulain J."/>
            <person name="Prion F."/>
            <person name="Qin B."/>
            <person name="Qu C."/>
            <person name="Retzel E.F."/>
            <person name="Riddle C."/>
            <person name="Sallet E."/>
            <person name="Samain S."/>
            <person name="Samson N."/>
            <person name="Sanders I."/>
            <person name="Saurat O."/>
            <person name="Scarpelli C."/>
            <person name="Schiex T."/>
            <person name="Segurens B."/>
            <person name="Severin A.J."/>
            <person name="Sherrier D.J."/>
            <person name="Shi R."/>
            <person name="Sims S."/>
            <person name="Singer S.R."/>
            <person name="Sinharoy S."/>
            <person name="Sterck L."/>
            <person name="Viollet A."/>
            <person name="Wang B.B."/>
            <person name="Wang K."/>
            <person name="Wang M."/>
            <person name="Wang X."/>
            <person name="Warfsmann J."/>
            <person name="Weissenbach J."/>
            <person name="White D.D."/>
            <person name="White J.D."/>
            <person name="Wiley G.B."/>
            <person name="Wincker P."/>
            <person name="Xing Y."/>
            <person name="Yang L."/>
            <person name="Yao Z."/>
            <person name="Ying F."/>
            <person name="Zhai J."/>
            <person name="Zhou L."/>
            <person name="Zuber A."/>
            <person name="Denarie J."/>
            <person name="Dixon R.A."/>
            <person name="May G.D."/>
            <person name="Schwartz D.C."/>
            <person name="Rogers J."/>
            <person name="Quetier F."/>
            <person name="Town C.D."/>
            <person name="Roe B.A."/>
        </authorList>
    </citation>
    <scope>NUCLEOTIDE SEQUENCE [LARGE SCALE GENOMIC DNA]</scope>
    <source>
        <strain evidence="1">A17</strain>
        <strain evidence="2 3">cv. Jemalong A17</strain>
    </source>
</reference>